<evidence type="ECO:0000313" key="2">
    <source>
        <dbReference type="EMBL" id="PSL13083.1"/>
    </source>
</evidence>
<evidence type="ECO:0000256" key="1">
    <source>
        <dbReference type="SAM" id="MobiDB-lite"/>
    </source>
</evidence>
<reference evidence="2 3" key="1">
    <citation type="submission" date="2018-03" db="EMBL/GenBank/DDBJ databases">
        <title>Genomic Encyclopedia of Archaeal and Bacterial Type Strains, Phase II (KMG-II): from individual species to whole genera.</title>
        <authorList>
            <person name="Goeker M."/>
        </authorList>
    </citation>
    <scope>NUCLEOTIDE SEQUENCE [LARGE SCALE GENOMIC DNA]</scope>
    <source>
        <strain evidence="2 3">DSM 17586</strain>
    </source>
</reference>
<name>A0A2P8EUE5_9GAMM</name>
<evidence type="ECO:0008006" key="4">
    <source>
        <dbReference type="Google" id="ProtNLM"/>
    </source>
</evidence>
<gene>
    <name evidence="2" type="ORF">CLV44_11480</name>
</gene>
<dbReference type="EMBL" id="PYGI01000014">
    <property type="protein sequence ID" value="PSL13083.1"/>
    <property type="molecule type" value="Genomic_DNA"/>
</dbReference>
<dbReference type="RefSeq" id="WP_211298127.1">
    <property type="nucleotide sequence ID" value="NZ_PYGI01000014.1"/>
</dbReference>
<dbReference type="AlphaFoldDB" id="A0A2P8EUE5"/>
<comment type="caution">
    <text evidence="2">The sequence shown here is derived from an EMBL/GenBank/DDBJ whole genome shotgun (WGS) entry which is preliminary data.</text>
</comment>
<proteinExistence type="predicted"/>
<accession>A0A2P8EUE5</accession>
<keyword evidence="3" id="KW-1185">Reference proteome</keyword>
<protein>
    <recommendedName>
        <fullName evidence="4">DUF2357 domain-containing protein</fullName>
    </recommendedName>
</protein>
<organism evidence="2 3">
    <name type="scientific">Marinobacterium halophilum</name>
    <dbReference type="NCBI Taxonomy" id="267374"/>
    <lineage>
        <taxon>Bacteria</taxon>
        <taxon>Pseudomonadati</taxon>
        <taxon>Pseudomonadota</taxon>
        <taxon>Gammaproteobacteria</taxon>
        <taxon>Oceanospirillales</taxon>
        <taxon>Oceanospirillaceae</taxon>
        <taxon>Marinobacterium</taxon>
    </lineage>
</organism>
<evidence type="ECO:0000313" key="3">
    <source>
        <dbReference type="Proteomes" id="UP000242133"/>
    </source>
</evidence>
<sequence length="611" mass="68871">MWIDRLTGDQIDRLPDVIEPGRYLDTDPSSGRQVLDSEGSGLLVSDGTESVVIRGQRHIFASAPKSLDQKVDLFERILETIDSSLEDDGDLVSPLMPEGVVNEDSLLNAFELKLLEIIDAGHLHQISMRPRLDLHYEDEVTDVARAKKLAKGALVHLASHSECWQRQTLSGVIPKRVKARFSEDDFNIYENRVYARLLDKIEQYLIWRVGTLLQLQSAVTEALEFYGANDLHHRLTEEICKLWGKAFTQDSTSKASEQLAATLEHLEKALGTIRGLKQSGLYLLVSRSAQIGNGLHLTNILSHDQHYRHLAVLWNELKSIVGGKQATPEERKEQNVILNHAYSRYAGLVLRHALLPYLGNKLSSKWARFNIELRQVGFDWQLVLSSADSDSDGRILLEVIPWMSMGSRLHDVSFVLQEKERPVTMIAWPNIDDKSLCSGGAATEAIWVQLSPFDLYCVERFGLLVDKLLQSELVSGYSAAITKVPTKTLKSMPFDAGFEVNEEKHQFRILKALTNEHLSKVESSLVHDNALQQTRDLKRRHEEIVELQKCPVCSGPVEVVHQAPSGFIAACSSCKTNRYLRGNAMEREYEQSLDGLISFELVGRRSFLCKL</sequence>
<dbReference type="Proteomes" id="UP000242133">
    <property type="component" value="Unassembled WGS sequence"/>
</dbReference>
<feature type="region of interest" description="Disordered" evidence="1">
    <location>
        <begin position="19"/>
        <end position="39"/>
    </location>
</feature>